<dbReference type="AlphaFoldDB" id="A0A1J6KM30"/>
<protein>
    <recommendedName>
        <fullName evidence="3">Mitochondrial protein</fullName>
    </recommendedName>
</protein>
<dbReference type="Gramene" id="OIT22799">
    <property type="protein sequence ID" value="OIT22799"/>
    <property type="gene ID" value="A4A49_64270"/>
</dbReference>
<organism evidence="1 2">
    <name type="scientific">Nicotiana attenuata</name>
    <name type="common">Coyote tobacco</name>
    <dbReference type="NCBI Taxonomy" id="49451"/>
    <lineage>
        <taxon>Eukaryota</taxon>
        <taxon>Viridiplantae</taxon>
        <taxon>Streptophyta</taxon>
        <taxon>Embryophyta</taxon>
        <taxon>Tracheophyta</taxon>
        <taxon>Spermatophyta</taxon>
        <taxon>Magnoliopsida</taxon>
        <taxon>eudicotyledons</taxon>
        <taxon>Gunneridae</taxon>
        <taxon>Pentapetalae</taxon>
        <taxon>asterids</taxon>
        <taxon>lamiids</taxon>
        <taxon>Solanales</taxon>
        <taxon>Solanaceae</taxon>
        <taxon>Nicotianoideae</taxon>
        <taxon>Nicotianeae</taxon>
        <taxon>Nicotiana</taxon>
    </lineage>
</organism>
<evidence type="ECO:0000313" key="1">
    <source>
        <dbReference type="EMBL" id="OIT22799.1"/>
    </source>
</evidence>
<keyword evidence="2" id="KW-1185">Reference proteome</keyword>
<gene>
    <name evidence="1" type="ORF">A4A49_64270</name>
</gene>
<name>A0A1J6KM30_NICAT</name>
<feature type="non-terminal residue" evidence="1">
    <location>
        <position position="1"/>
    </location>
</feature>
<proteinExistence type="predicted"/>
<dbReference type="Proteomes" id="UP000187609">
    <property type="component" value="Unassembled WGS sequence"/>
</dbReference>
<dbReference type="EMBL" id="MJEQ01003489">
    <property type="protein sequence ID" value="OIT22799.1"/>
    <property type="molecule type" value="Genomic_DNA"/>
</dbReference>
<comment type="caution">
    <text evidence="1">The sequence shown here is derived from an EMBL/GenBank/DDBJ whole genome shotgun (WGS) entry which is preliminary data.</text>
</comment>
<evidence type="ECO:0000313" key="2">
    <source>
        <dbReference type="Proteomes" id="UP000187609"/>
    </source>
</evidence>
<feature type="non-terminal residue" evidence="1">
    <location>
        <position position="105"/>
    </location>
</feature>
<evidence type="ECO:0008006" key="3">
    <source>
        <dbReference type="Google" id="ProtNLM"/>
    </source>
</evidence>
<accession>A0A1J6KM30</accession>
<reference evidence="1" key="1">
    <citation type="submission" date="2016-11" db="EMBL/GenBank/DDBJ databases">
        <title>The genome of Nicotiana attenuata.</title>
        <authorList>
            <person name="Xu S."/>
            <person name="Brockmoeller T."/>
            <person name="Gaquerel E."/>
            <person name="Navarro A."/>
            <person name="Kuhl H."/>
            <person name="Gase K."/>
            <person name="Ling Z."/>
            <person name="Zhou W."/>
            <person name="Kreitzer C."/>
            <person name="Stanke M."/>
            <person name="Tang H."/>
            <person name="Lyons E."/>
            <person name="Pandey P."/>
            <person name="Pandey S.P."/>
            <person name="Timmermann B."/>
            <person name="Baldwin I.T."/>
        </authorList>
    </citation>
    <scope>NUCLEOTIDE SEQUENCE [LARGE SCALE GENOMIC DNA]</scope>
    <source>
        <strain evidence="1">UT</strain>
    </source>
</reference>
<sequence length="105" mass="11738">VRKSGRVSKPPIWLTGYVHPSLPSTSASTLSLYPIHQFISYSRISRTSQSYLASFSSDNKPTSFSQAVKDDRWIKAMKLDIEALEQNNTWEVVNLPPGKVPIGCK</sequence>